<dbReference type="EMBL" id="PYGA01000001">
    <property type="protein sequence ID" value="PSL00929.1"/>
    <property type="molecule type" value="Genomic_DNA"/>
</dbReference>
<keyword evidence="2" id="KW-0238">DNA-binding</keyword>
<dbReference type="InterPro" id="IPR014757">
    <property type="entry name" value="Tscrpt_reg_IclR_C"/>
</dbReference>
<organism evidence="7 8">
    <name type="scientific">Murinocardiopsis flavida</name>
    <dbReference type="NCBI Taxonomy" id="645275"/>
    <lineage>
        <taxon>Bacteria</taxon>
        <taxon>Bacillati</taxon>
        <taxon>Actinomycetota</taxon>
        <taxon>Actinomycetes</taxon>
        <taxon>Streptosporangiales</taxon>
        <taxon>Nocardiopsidaceae</taxon>
        <taxon>Murinocardiopsis</taxon>
    </lineage>
</organism>
<dbReference type="RefSeq" id="WP_106581097.1">
    <property type="nucleotide sequence ID" value="NZ_PYGA01000001.1"/>
</dbReference>
<keyword evidence="3" id="KW-0804">Transcription</keyword>
<dbReference type="Gene3D" id="1.10.10.10">
    <property type="entry name" value="Winged helix-like DNA-binding domain superfamily/Winged helix DNA-binding domain"/>
    <property type="match status" value="1"/>
</dbReference>
<dbReference type="SUPFAM" id="SSF46785">
    <property type="entry name" value="Winged helix' DNA-binding domain"/>
    <property type="match status" value="1"/>
</dbReference>
<dbReference type="InterPro" id="IPR050707">
    <property type="entry name" value="HTH_MetabolicPath_Reg"/>
</dbReference>
<dbReference type="InterPro" id="IPR036388">
    <property type="entry name" value="WH-like_DNA-bd_sf"/>
</dbReference>
<dbReference type="AlphaFoldDB" id="A0A2P8DUM8"/>
<evidence type="ECO:0000256" key="2">
    <source>
        <dbReference type="ARBA" id="ARBA00023125"/>
    </source>
</evidence>
<dbReference type="PROSITE" id="PS51077">
    <property type="entry name" value="HTH_ICLR"/>
    <property type="match status" value="1"/>
</dbReference>
<feature type="region of interest" description="Disordered" evidence="4">
    <location>
        <begin position="1"/>
        <end position="24"/>
    </location>
</feature>
<evidence type="ECO:0000313" key="8">
    <source>
        <dbReference type="Proteomes" id="UP000240542"/>
    </source>
</evidence>
<dbReference type="SUPFAM" id="SSF55781">
    <property type="entry name" value="GAF domain-like"/>
    <property type="match status" value="1"/>
</dbReference>
<dbReference type="OrthoDB" id="156285at2"/>
<sequence length="239" mass="25335">MADGATPRNHGTEPSGSRSQTLDRGVRVLETLRDRGRPMTIIDLARSLEVHRSIIYRILRTLEDHRLVARTADGGYELGPGLPALARGVSRPLQSAALPVLSGLADETGMTAFVVVPSGDEAVTLLTVEPRQSDAHIAYAPGVRHPLDRGAPGLALLAARPERAGERSEVARVRESGWAYSRSEVLTGMSAVAAPIPSAPAPASVALIFLEPPEGDPEERRVLGERVRAAAKEITAGQG</sequence>
<dbReference type="Pfam" id="PF09339">
    <property type="entry name" value="HTH_IclR"/>
    <property type="match status" value="1"/>
</dbReference>
<dbReference type="InterPro" id="IPR036390">
    <property type="entry name" value="WH_DNA-bd_sf"/>
</dbReference>
<feature type="domain" description="IclR-ED" evidence="6">
    <location>
        <begin position="74"/>
        <end position="239"/>
    </location>
</feature>
<keyword evidence="8" id="KW-1185">Reference proteome</keyword>
<dbReference type="GO" id="GO:0003700">
    <property type="term" value="F:DNA-binding transcription factor activity"/>
    <property type="evidence" value="ECO:0007669"/>
    <property type="project" value="TreeGrafter"/>
</dbReference>
<gene>
    <name evidence="7" type="ORF">CLV63_101408</name>
</gene>
<dbReference type="PANTHER" id="PTHR30136">
    <property type="entry name" value="HELIX-TURN-HELIX TRANSCRIPTIONAL REGULATOR, ICLR FAMILY"/>
    <property type="match status" value="1"/>
</dbReference>
<protein>
    <submittedName>
        <fullName evidence="7">IclR family transcriptional regulator</fullName>
    </submittedName>
</protein>
<evidence type="ECO:0000256" key="1">
    <source>
        <dbReference type="ARBA" id="ARBA00023015"/>
    </source>
</evidence>
<accession>A0A2P8DUM8</accession>
<proteinExistence type="predicted"/>
<feature type="compositionally biased region" description="Polar residues" evidence="4">
    <location>
        <begin position="12"/>
        <end position="22"/>
    </location>
</feature>
<reference evidence="7 8" key="1">
    <citation type="submission" date="2018-03" db="EMBL/GenBank/DDBJ databases">
        <title>Genomic Encyclopedia of Archaeal and Bacterial Type Strains, Phase II (KMG-II): from individual species to whole genera.</title>
        <authorList>
            <person name="Goeker M."/>
        </authorList>
    </citation>
    <scope>NUCLEOTIDE SEQUENCE [LARGE SCALE GENOMIC DNA]</scope>
    <source>
        <strain evidence="7 8">DSM 45312</strain>
    </source>
</reference>
<dbReference type="InterPro" id="IPR005471">
    <property type="entry name" value="Tscrpt_reg_IclR_N"/>
</dbReference>
<evidence type="ECO:0000313" key="7">
    <source>
        <dbReference type="EMBL" id="PSL00929.1"/>
    </source>
</evidence>
<name>A0A2P8DUM8_9ACTN</name>
<dbReference type="Gene3D" id="3.30.450.40">
    <property type="match status" value="2"/>
</dbReference>
<dbReference type="GO" id="GO:0045892">
    <property type="term" value="P:negative regulation of DNA-templated transcription"/>
    <property type="evidence" value="ECO:0007669"/>
    <property type="project" value="TreeGrafter"/>
</dbReference>
<comment type="caution">
    <text evidence="7">The sequence shown here is derived from an EMBL/GenBank/DDBJ whole genome shotgun (WGS) entry which is preliminary data.</text>
</comment>
<dbReference type="GO" id="GO:0003677">
    <property type="term" value="F:DNA binding"/>
    <property type="evidence" value="ECO:0007669"/>
    <property type="project" value="UniProtKB-KW"/>
</dbReference>
<evidence type="ECO:0000259" key="5">
    <source>
        <dbReference type="PROSITE" id="PS51077"/>
    </source>
</evidence>
<keyword evidence="1" id="KW-0805">Transcription regulation</keyword>
<dbReference type="PANTHER" id="PTHR30136:SF24">
    <property type="entry name" value="HTH-TYPE TRANSCRIPTIONAL REPRESSOR ALLR"/>
    <property type="match status" value="1"/>
</dbReference>
<evidence type="ECO:0000256" key="4">
    <source>
        <dbReference type="SAM" id="MobiDB-lite"/>
    </source>
</evidence>
<dbReference type="PROSITE" id="PS51078">
    <property type="entry name" value="ICLR_ED"/>
    <property type="match status" value="1"/>
</dbReference>
<dbReference type="Proteomes" id="UP000240542">
    <property type="component" value="Unassembled WGS sequence"/>
</dbReference>
<dbReference type="SMART" id="SM00346">
    <property type="entry name" value="HTH_ICLR"/>
    <property type="match status" value="1"/>
</dbReference>
<evidence type="ECO:0000259" key="6">
    <source>
        <dbReference type="PROSITE" id="PS51078"/>
    </source>
</evidence>
<evidence type="ECO:0000256" key="3">
    <source>
        <dbReference type="ARBA" id="ARBA00023163"/>
    </source>
</evidence>
<feature type="domain" description="HTH iclR-type" evidence="5">
    <location>
        <begin position="19"/>
        <end position="80"/>
    </location>
</feature>
<dbReference type="InterPro" id="IPR029016">
    <property type="entry name" value="GAF-like_dom_sf"/>
</dbReference>